<feature type="transmembrane region" description="Helical" evidence="1">
    <location>
        <begin position="78"/>
        <end position="96"/>
    </location>
</feature>
<organism evidence="2 3">
    <name type="scientific">Maribacter luteus</name>
    <dbReference type="NCBI Taxonomy" id="2594478"/>
    <lineage>
        <taxon>Bacteria</taxon>
        <taxon>Pseudomonadati</taxon>
        <taxon>Bacteroidota</taxon>
        <taxon>Flavobacteriia</taxon>
        <taxon>Flavobacteriales</taxon>
        <taxon>Flavobacteriaceae</taxon>
        <taxon>Maribacter</taxon>
    </lineage>
</organism>
<evidence type="ECO:0000313" key="3">
    <source>
        <dbReference type="Proteomes" id="UP000443153"/>
    </source>
</evidence>
<name>A0A6I2MS46_9FLAO</name>
<reference evidence="2 3" key="1">
    <citation type="submission" date="2019-11" db="EMBL/GenBank/DDBJ databases">
        <title>Maribacter lutea sp. nov., a marine bacterium isolated from intertidal sand.</title>
        <authorList>
            <person name="Liu A."/>
        </authorList>
    </citation>
    <scope>NUCLEOTIDE SEQUENCE [LARGE SCALE GENOMIC DNA]</scope>
    <source>
        <strain evidence="2 3">RZ05</strain>
    </source>
</reference>
<accession>A0A6I2MS46</accession>
<dbReference type="Proteomes" id="UP000443153">
    <property type="component" value="Unassembled WGS sequence"/>
</dbReference>
<dbReference type="AlphaFoldDB" id="A0A6I2MS46"/>
<evidence type="ECO:0000313" key="2">
    <source>
        <dbReference type="EMBL" id="MRX65699.1"/>
    </source>
</evidence>
<keyword evidence="3" id="KW-1185">Reference proteome</keyword>
<comment type="caution">
    <text evidence="2">The sequence shown here is derived from an EMBL/GenBank/DDBJ whole genome shotgun (WGS) entry which is preliminary data.</text>
</comment>
<dbReference type="EMBL" id="WKJH01000026">
    <property type="protein sequence ID" value="MRX65699.1"/>
    <property type="molecule type" value="Genomic_DNA"/>
</dbReference>
<evidence type="ECO:0000256" key="1">
    <source>
        <dbReference type="SAM" id="Phobius"/>
    </source>
</evidence>
<protein>
    <submittedName>
        <fullName evidence="2">DUF2752 domain-containing protein</fullName>
    </submittedName>
</protein>
<dbReference type="RefSeq" id="WP_154368789.1">
    <property type="nucleotide sequence ID" value="NZ_CANMYZ010000009.1"/>
</dbReference>
<dbReference type="OrthoDB" id="9815897at2"/>
<dbReference type="InterPro" id="IPR021215">
    <property type="entry name" value="DUF2752"/>
</dbReference>
<gene>
    <name evidence="2" type="ORF">GJ691_16220</name>
</gene>
<proteinExistence type="predicted"/>
<keyword evidence="1" id="KW-0472">Membrane</keyword>
<sequence>MQLANFMISLDDYMLPCLNKKLFGFDCPGCGAQRAISFLLHGEFADAFAMYPAIYTIIPLLGFLLADSFFTIKYANKIIITLMISSVVLILGNYILKFI</sequence>
<feature type="transmembrane region" description="Helical" evidence="1">
    <location>
        <begin position="48"/>
        <end position="66"/>
    </location>
</feature>
<keyword evidence="1" id="KW-0812">Transmembrane</keyword>
<keyword evidence="1" id="KW-1133">Transmembrane helix</keyword>
<dbReference type="Pfam" id="PF10825">
    <property type="entry name" value="DUF2752"/>
    <property type="match status" value="1"/>
</dbReference>